<feature type="region of interest" description="Disordered" evidence="1">
    <location>
        <begin position="136"/>
        <end position="155"/>
    </location>
</feature>
<organism evidence="2 3">
    <name type="scientific">Streptomyces canarius</name>
    <dbReference type="NCBI Taxonomy" id="285453"/>
    <lineage>
        <taxon>Bacteria</taxon>
        <taxon>Bacillati</taxon>
        <taxon>Actinomycetota</taxon>
        <taxon>Actinomycetes</taxon>
        <taxon>Kitasatosporales</taxon>
        <taxon>Streptomycetaceae</taxon>
        <taxon>Streptomyces</taxon>
    </lineage>
</organism>
<evidence type="ECO:0000313" key="3">
    <source>
        <dbReference type="Proteomes" id="UP000653644"/>
    </source>
</evidence>
<dbReference type="RefSeq" id="WP_189888484.1">
    <property type="nucleotide sequence ID" value="NZ_BMVN01000014.1"/>
</dbReference>
<dbReference type="Proteomes" id="UP000653644">
    <property type="component" value="Unassembled WGS sequence"/>
</dbReference>
<proteinExistence type="predicted"/>
<keyword evidence="3" id="KW-1185">Reference proteome</keyword>
<gene>
    <name evidence="2" type="ORF">GCM10010345_43630</name>
</gene>
<protein>
    <recommendedName>
        <fullName evidence="4">Type VII secretion system-associated protein</fullName>
    </recommendedName>
</protein>
<name>A0ABQ3CQV6_9ACTN</name>
<sequence length="155" mass="16413">MPGSDNHHLDQLDFAALQSFIDTDVSGFLRRLDDIRSPDAHPTSLYDVSKKPQILAIGPMAGDDQTGGKNICANAQKAAEAIDNVFSRHKAAFTKLQANLESVIKDMKQAQEHNLTEVKSQKFMHAISDYQTALGGGTGSGSGSGTGGGQNSLGL</sequence>
<evidence type="ECO:0008006" key="4">
    <source>
        <dbReference type="Google" id="ProtNLM"/>
    </source>
</evidence>
<comment type="caution">
    <text evidence="2">The sequence shown here is derived from an EMBL/GenBank/DDBJ whole genome shotgun (WGS) entry which is preliminary data.</text>
</comment>
<accession>A0ABQ3CQV6</accession>
<reference evidence="3" key="1">
    <citation type="journal article" date="2019" name="Int. J. Syst. Evol. Microbiol.">
        <title>The Global Catalogue of Microorganisms (GCM) 10K type strain sequencing project: providing services to taxonomists for standard genome sequencing and annotation.</title>
        <authorList>
            <consortium name="The Broad Institute Genomics Platform"/>
            <consortium name="The Broad Institute Genome Sequencing Center for Infectious Disease"/>
            <person name="Wu L."/>
            <person name="Ma J."/>
        </authorList>
    </citation>
    <scope>NUCLEOTIDE SEQUENCE [LARGE SCALE GENOMIC DNA]</scope>
    <source>
        <strain evidence="3">JCM 4733</strain>
    </source>
</reference>
<dbReference type="InterPro" id="IPR049801">
    <property type="entry name" value="T7SS_assoc-like"/>
</dbReference>
<evidence type="ECO:0000313" key="2">
    <source>
        <dbReference type="EMBL" id="GHA34260.1"/>
    </source>
</evidence>
<dbReference type="NCBIfam" id="NF033533">
    <property type="entry name" value="lone7_assoc_B"/>
    <property type="match status" value="1"/>
</dbReference>
<dbReference type="EMBL" id="BMVN01000014">
    <property type="protein sequence ID" value="GHA34260.1"/>
    <property type="molecule type" value="Genomic_DNA"/>
</dbReference>
<evidence type="ECO:0000256" key="1">
    <source>
        <dbReference type="SAM" id="MobiDB-lite"/>
    </source>
</evidence>